<comment type="caution">
    <text evidence="1">The sequence shown here is derived from an EMBL/GenBank/DDBJ whole genome shotgun (WGS) entry which is preliminary data.</text>
</comment>
<dbReference type="Proteomes" id="UP000593573">
    <property type="component" value="Unassembled WGS sequence"/>
</dbReference>
<name>A0A7J8WA01_9ROSI</name>
<accession>A0A7J8WA01</accession>
<dbReference type="PANTHER" id="PTHR31286">
    <property type="entry name" value="GLYCINE-RICH CELL WALL STRUCTURAL PROTEIN 1.8-LIKE"/>
    <property type="match status" value="1"/>
</dbReference>
<dbReference type="EMBL" id="JABFAB010242503">
    <property type="protein sequence ID" value="MBA0671861.1"/>
    <property type="molecule type" value="Genomic_DNA"/>
</dbReference>
<organism evidence="1 2">
    <name type="scientific">Gossypium klotzschianum</name>
    <dbReference type="NCBI Taxonomy" id="34286"/>
    <lineage>
        <taxon>Eukaryota</taxon>
        <taxon>Viridiplantae</taxon>
        <taxon>Streptophyta</taxon>
        <taxon>Embryophyta</taxon>
        <taxon>Tracheophyta</taxon>
        <taxon>Spermatophyta</taxon>
        <taxon>Magnoliopsida</taxon>
        <taxon>eudicotyledons</taxon>
        <taxon>Gunneridae</taxon>
        <taxon>Pentapetalae</taxon>
        <taxon>rosids</taxon>
        <taxon>malvids</taxon>
        <taxon>Malvales</taxon>
        <taxon>Malvaceae</taxon>
        <taxon>Malvoideae</taxon>
        <taxon>Gossypium</taxon>
    </lineage>
</organism>
<dbReference type="PANTHER" id="PTHR31286:SF173">
    <property type="entry name" value="DUF4283 DOMAIN-CONTAINING PROTEIN"/>
    <property type="match status" value="1"/>
</dbReference>
<dbReference type="AlphaFoldDB" id="A0A7J8WA01"/>
<dbReference type="OrthoDB" id="1002573at2759"/>
<protein>
    <recommendedName>
        <fullName evidence="3">DUF4283 domain-containing protein</fullName>
    </recommendedName>
</protein>
<gene>
    <name evidence="1" type="ORF">Goklo_029174</name>
</gene>
<keyword evidence="2" id="KW-1185">Reference proteome</keyword>
<evidence type="ECO:0000313" key="2">
    <source>
        <dbReference type="Proteomes" id="UP000593573"/>
    </source>
</evidence>
<reference evidence="1 2" key="1">
    <citation type="journal article" date="2019" name="Genome Biol. Evol.">
        <title>Insights into the evolution of the New World diploid cottons (Gossypium, subgenus Houzingenia) based on genome sequencing.</title>
        <authorList>
            <person name="Grover C.E."/>
            <person name="Arick M.A. 2nd"/>
            <person name="Thrash A."/>
            <person name="Conover J.L."/>
            <person name="Sanders W.S."/>
            <person name="Peterson D.G."/>
            <person name="Frelichowski J.E."/>
            <person name="Scheffler J.A."/>
            <person name="Scheffler B.E."/>
            <person name="Wendel J.F."/>
        </authorList>
    </citation>
    <scope>NUCLEOTIDE SEQUENCE [LARGE SCALE GENOMIC DNA]</scope>
    <source>
        <strain evidence="1">57</strain>
        <tissue evidence="1">Leaf</tissue>
    </source>
</reference>
<evidence type="ECO:0000313" key="1">
    <source>
        <dbReference type="EMBL" id="MBA0671861.1"/>
    </source>
</evidence>
<sequence length="471" mass="53278">MEVVLVPDRPRSWKDRLIGTGLRIDDKIETSTKKEDDDNLDLPDEDIVRSLVNGILAIDFSNRVNQLLIKDMEHTVIRLPRLPGHMYKRKILWEIRGMIERVAKLDFNIDNGVRGKFARMAIYFNLRKALISQVLINGVLQRIEYKYLPTGKTISQLAPTPMVHGCSLKNEIGDGQKRGRPLMAQPETRYKKIYKGESVTNATEVKEHGVTQGRQIVGETHGTQPAEKLEPHPSHRFNAESLLEEEYLTHKNAMGRRKNTFTVSTSGGRLNGNTKGQKLKRTIRDKGSPFKVTSLKVPLVESITNMVELSPDIVSLLEPNVSGSNADEIIAKLGFHRSHRIEAREDIQEEAVNYFQKLYGEKPSRLEKLPLSHFPPLENSDIDFLQKEVTNEEIKTTLFDMAPLKAPGSDGYHAFFFQNQWDNIGGAVCAWVKDVFNGRPIGQELNNTLIVLIPKIAQPEEISQFGSISLL</sequence>
<dbReference type="InterPro" id="IPR040256">
    <property type="entry name" value="At4g02000-like"/>
</dbReference>
<proteinExistence type="predicted"/>
<evidence type="ECO:0008006" key="3">
    <source>
        <dbReference type="Google" id="ProtNLM"/>
    </source>
</evidence>